<proteinExistence type="predicted"/>
<dbReference type="AlphaFoldDB" id="A0A8K0MPV5"/>
<protein>
    <submittedName>
        <fullName evidence="6">Uncharacterized protein</fullName>
    </submittedName>
</protein>
<keyword evidence="5" id="KW-0333">Golgi apparatus</keyword>
<organism evidence="6 7">
    <name type="scientific">Rhamnella rubrinervis</name>
    <dbReference type="NCBI Taxonomy" id="2594499"/>
    <lineage>
        <taxon>Eukaryota</taxon>
        <taxon>Viridiplantae</taxon>
        <taxon>Streptophyta</taxon>
        <taxon>Embryophyta</taxon>
        <taxon>Tracheophyta</taxon>
        <taxon>Spermatophyta</taxon>
        <taxon>Magnoliopsida</taxon>
        <taxon>eudicotyledons</taxon>
        <taxon>Gunneridae</taxon>
        <taxon>Pentapetalae</taxon>
        <taxon>rosids</taxon>
        <taxon>fabids</taxon>
        <taxon>Rosales</taxon>
        <taxon>Rhamnaceae</taxon>
        <taxon>rhamnoid group</taxon>
        <taxon>Rhamneae</taxon>
        <taxon>Rhamnella</taxon>
    </lineage>
</organism>
<sequence>MGARKFGTPKQDFNKIRDHFYSHKQAEPHRILEEVQTTHFGSTFESTNDNNYNTFDMNKILVDKEDDEEPVPNKEMARFSANLSLIRKLLLSYPEVEFLWWMDSDAKMGVWIVKVEEENERGRMGTRVAKKEKEKKMKKMEEGAKFGENTIKSLMSFF</sequence>
<name>A0A8K0MPV5_9ROSA</name>
<comment type="caution">
    <text evidence="6">The sequence shown here is derived from an EMBL/GenBank/DDBJ whole genome shotgun (WGS) entry which is preliminary data.</text>
</comment>
<accession>A0A8K0MPV5</accession>
<evidence type="ECO:0000256" key="2">
    <source>
        <dbReference type="ARBA" id="ARBA00022676"/>
    </source>
</evidence>
<keyword evidence="2" id="KW-0328">Glycosyltransferase</keyword>
<evidence type="ECO:0000313" key="6">
    <source>
        <dbReference type="EMBL" id="KAF3454087.1"/>
    </source>
</evidence>
<keyword evidence="4" id="KW-0812">Transmembrane</keyword>
<dbReference type="OrthoDB" id="1723558at2759"/>
<evidence type="ECO:0000256" key="1">
    <source>
        <dbReference type="ARBA" id="ARBA00004323"/>
    </source>
</evidence>
<dbReference type="EMBL" id="VOIH02000002">
    <property type="protein sequence ID" value="KAF3454087.1"/>
    <property type="molecule type" value="Genomic_DNA"/>
</dbReference>
<comment type="subcellular location">
    <subcellularLocation>
        <location evidence="1">Golgi apparatus membrane</location>
        <topology evidence="1">Single-pass type II membrane protein</topology>
    </subcellularLocation>
</comment>
<dbReference type="Proteomes" id="UP000796880">
    <property type="component" value="Unassembled WGS sequence"/>
</dbReference>
<dbReference type="Pfam" id="PF05637">
    <property type="entry name" value="Glyco_transf_34"/>
    <property type="match status" value="1"/>
</dbReference>
<reference evidence="6" key="1">
    <citation type="submission" date="2020-03" db="EMBL/GenBank/DDBJ databases">
        <title>A high-quality chromosome-level genome assembly of a woody plant with both climbing and erect habits, Rhamnella rubrinervis.</title>
        <authorList>
            <person name="Lu Z."/>
            <person name="Yang Y."/>
            <person name="Zhu X."/>
            <person name="Sun Y."/>
        </authorList>
    </citation>
    <scope>NUCLEOTIDE SEQUENCE</scope>
    <source>
        <strain evidence="6">BYM</strain>
        <tissue evidence="6">Leaf</tissue>
    </source>
</reference>
<keyword evidence="4" id="KW-0735">Signal-anchor</keyword>
<gene>
    <name evidence="6" type="ORF">FNV43_RR04534</name>
</gene>
<evidence type="ECO:0000256" key="5">
    <source>
        <dbReference type="ARBA" id="ARBA00023034"/>
    </source>
</evidence>
<evidence type="ECO:0000313" key="7">
    <source>
        <dbReference type="Proteomes" id="UP000796880"/>
    </source>
</evidence>
<dbReference type="GO" id="GO:0016757">
    <property type="term" value="F:glycosyltransferase activity"/>
    <property type="evidence" value="ECO:0007669"/>
    <property type="project" value="UniProtKB-KW"/>
</dbReference>
<keyword evidence="3" id="KW-0808">Transferase</keyword>
<evidence type="ECO:0000256" key="4">
    <source>
        <dbReference type="ARBA" id="ARBA00022968"/>
    </source>
</evidence>
<keyword evidence="7" id="KW-1185">Reference proteome</keyword>
<dbReference type="GO" id="GO:0000139">
    <property type="term" value="C:Golgi membrane"/>
    <property type="evidence" value="ECO:0007669"/>
    <property type="project" value="UniProtKB-SubCell"/>
</dbReference>
<evidence type="ECO:0000256" key="3">
    <source>
        <dbReference type="ARBA" id="ARBA00022679"/>
    </source>
</evidence>
<dbReference type="InterPro" id="IPR008630">
    <property type="entry name" value="Glyco_trans_34"/>
</dbReference>